<evidence type="ECO:0000313" key="2">
    <source>
        <dbReference type="Proteomes" id="UP000614047"/>
    </source>
</evidence>
<dbReference type="EMBL" id="JADOUA010000001">
    <property type="protein sequence ID" value="MBG6089857.1"/>
    <property type="molecule type" value="Genomic_DNA"/>
</dbReference>
<reference evidence="1" key="1">
    <citation type="submission" date="2020-11" db="EMBL/GenBank/DDBJ databases">
        <title>Sequencing the genomes of 1000 actinobacteria strains.</title>
        <authorList>
            <person name="Klenk H.-P."/>
        </authorList>
    </citation>
    <scope>NUCLEOTIDE SEQUENCE</scope>
    <source>
        <strain evidence="1">DSM 43175</strain>
    </source>
</reference>
<accession>A0A931DIA4</accession>
<dbReference type="Proteomes" id="UP000614047">
    <property type="component" value="Unassembled WGS sequence"/>
</dbReference>
<dbReference type="RefSeq" id="WP_197012400.1">
    <property type="nucleotide sequence ID" value="NZ_BAABES010000010.1"/>
</dbReference>
<keyword evidence="2" id="KW-1185">Reference proteome</keyword>
<sequence length="84" mass="9269">MTAAWDLIEFDLLRALQLPRTTREVTTLTALPPDTAKSQLEALRNRGLLISTIERGVRFQLTLAGRRHLIALAASTHTPHAQAA</sequence>
<protein>
    <submittedName>
        <fullName evidence="1">Transcriptional regulator</fullName>
    </submittedName>
</protein>
<organism evidence="1 2">
    <name type="scientific">Actinomadura viridis</name>
    <dbReference type="NCBI Taxonomy" id="58110"/>
    <lineage>
        <taxon>Bacteria</taxon>
        <taxon>Bacillati</taxon>
        <taxon>Actinomycetota</taxon>
        <taxon>Actinomycetes</taxon>
        <taxon>Streptosporangiales</taxon>
        <taxon>Thermomonosporaceae</taxon>
        <taxon>Actinomadura</taxon>
    </lineage>
</organism>
<gene>
    <name evidence="1" type="ORF">IW256_003970</name>
</gene>
<dbReference type="AlphaFoldDB" id="A0A931DIA4"/>
<name>A0A931DIA4_9ACTN</name>
<comment type="caution">
    <text evidence="1">The sequence shown here is derived from an EMBL/GenBank/DDBJ whole genome shotgun (WGS) entry which is preliminary data.</text>
</comment>
<proteinExistence type="predicted"/>
<evidence type="ECO:0000313" key="1">
    <source>
        <dbReference type="EMBL" id="MBG6089857.1"/>
    </source>
</evidence>